<reference evidence="3" key="1">
    <citation type="journal article" date="2018" name="Nat. Microbiol.">
        <title>Leveraging single-cell genomics to expand the fungal tree of life.</title>
        <authorList>
            <person name="Ahrendt S.R."/>
            <person name="Quandt C.A."/>
            <person name="Ciobanu D."/>
            <person name="Clum A."/>
            <person name="Salamov A."/>
            <person name="Andreopoulos B."/>
            <person name="Cheng J.F."/>
            <person name="Woyke T."/>
            <person name="Pelin A."/>
            <person name="Henrissat B."/>
            <person name="Reynolds N.K."/>
            <person name="Benny G.L."/>
            <person name="Smith M.E."/>
            <person name="James T.Y."/>
            <person name="Grigoriev I.V."/>
        </authorList>
    </citation>
    <scope>NUCLEOTIDE SEQUENCE [LARGE SCALE GENOMIC DNA]</scope>
    <source>
        <strain evidence="3">Benny S71-1</strain>
    </source>
</reference>
<dbReference type="AlphaFoldDB" id="A0A4P9Z2H4"/>
<dbReference type="EMBL" id="KZ989392">
    <property type="protein sequence ID" value="RKP26558.1"/>
    <property type="molecule type" value="Genomic_DNA"/>
</dbReference>
<dbReference type="PANTHER" id="PTHR12197:SF251">
    <property type="entry name" value="EG:BACR7C10.4 PROTEIN"/>
    <property type="match status" value="1"/>
</dbReference>
<dbReference type="PANTHER" id="PTHR12197">
    <property type="entry name" value="HISTONE-LYSINE N-METHYLTRANSFERASE SMYD"/>
    <property type="match status" value="1"/>
</dbReference>
<dbReference type="OrthoDB" id="265717at2759"/>
<protein>
    <recommendedName>
        <fullName evidence="1">SET domain-containing protein</fullName>
    </recommendedName>
</protein>
<dbReference type="InterPro" id="IPR050869">
    <property type="entry name" value="H3K4_H4K5_MeTrfase"/>
</dbReference>
<feature type="non-terminal residue" evidence="2">
    <location>
        <position position="62"/>
    </location>
</feature>
<dbReference type="Proteomes" id="UP000278143">
    <property type="component" value="Unassembled WGS sequence"/>
</dbReference>
<dbReference type="Gene3D" id="2.170.270.10">
    <property type="entry name" value="SET domain"/>
    <property type="match status" value="1"/>
</dbReference>
<dbReference type="InterPro" id="IPR046341">
    <property type="entry name" value="SET_dom_sf"/>
</dbReference>
<dbReference type="GO" id="GO:0005634">
    <property type="term" value="C:nucleus"/>
    <property type="evidence" value="ECO:0007669"/>
    <property type="project" value="TreeGrafter"/>
</dbReference>
<organism evidence="2 3">
    <name type="scientific">Syncephalis pseudoplumigaleata</name>
    <dbReference type="NCBI Taxonomy" id="1712513"/>
    <lineage>
        <taxon>Eukaryota</taxon>
        <taxon>Fungi</taxon>
        <taxon>Fungi incertae sedis</taxon>
        <taxon>Zoopagomycota</taxon>
        <taxon>Zoopagomycotina</taxon>
        <taxon>Zoopagomycetes</taxon>
        <taxon>Zoopagales</taxon>
        <taxon>Piptocephalidaceae</taxon>
        <taxon>Syncephalis</taxon>
    </lineage>
</organism>
<name>A0A4P9Z2H4_9FUNG</name>
<proteinExistence type="predicted"/>
<gene>
    <name evidence="2" type="ORF">SYNPS1DRAFT_4016</name>
</gene>
<feature type="non-terminal residue" evidence="2">
    <location>
        <position position="1"/>
    </location>
</feature>
<evidence type="ECO:0000313" key="3">
    <source>
        <dbReference type="Proteomes" id="UP000278143"/>
    </source>
</evidence>
<dbReference type="SUPFAM" id="SSF82199">
    <property type="entry name" value="SET domain"/>
    <property type="match status" value="1"/>
</dbReference>
<feature type="domain" description="SET" evidence="1">
    <location>
        <begin position="1"/>
        <end position="36"/>
    </location>
</feature>
<accession>A0A4P9Z2H4</accession>
<sequence length="62" mass="7062">NHSCRPNCAVVFDGTQAIVRTLHAIEPGEELTINYIDVTLPRMVRQDELQKRYFFSCSCDGC</sequence>
<dbReference type="PROSITE" id="PS50280">
    <property type="entry name" value="SET"/>
    <property type="match status" value="1"/>
</dbReference>
<keyword evidence="3" id="KW-1185">Reference proteome</keyword>
<evidence type="ECO:0000259" key="1">
    <source>
        <dbReference type="PROSITE" id="PS50280"/>
    </source>
</evidence>
<dbReference type="Pfam" id="PF00856">
    <property type="entry name" value="SET"/>
    <property type="match status" value="1"/>
</dbReference>
<dbReference type="InterPro" id="IPR001214">
    <property type="entry name" value="SET_dom"/>
</dbReference>
<evidence type="ECO:0000313" key="2">
    <source>
        <dbReference type="EMBL" id="RKP26558.1"/>
    </source>
</evidence>